<gene>
    <name evidence="6" type="primary">CENPF</name>
</gene>
<dbReference type="GO" id="GO:0005813">
    <property type="term" value="C:centrosome"/>
    <property type="evidence" value="ECO:0007669"/>
    <property type="project" value="Ensembl"/>
</dbReference>
<dbReference type="GO" id="GO:0140297">
    <property type="term" value="F:DNA-binding transcription factor binding"/>
    <property type="evidence" value="ECO:0007669"/>
    <property type="project" value="Ensembl"/>
</dbReference>
<dbReference type="GO" id="GO:0051310">
    <property type="term" value="P:metaphase chromosome alignment"/>
    <property type="evidence" value="ECO:0007669"/>
    <property type="project" value="Ensembl"/>
</dbReference>
<dbReference type="GO" id="GO:0008017">
    <property type="term" value="F:microtubule binding"/>
    <property type="evidence" value="ECO:0007669"/>
    <property type="project" value="InterPro"/>
</dbReference>
<dbReference type="GeneID" id="103821509"/>
<feature type="compositionally biased region" description="Basic and acidic residues" evidence="2">
    <location>
        <begin position="2857"/>
        <end position="2866"/>
    </location>
</feature>
<proteinExistence type="predicted"/>
<dbReference type="GO" id="GO:0016363">
    <property type="term" value="C:nuclear matrix"/>
    <property type="evidence" value="ECO:0007669"/>
    <property type="project" value="Ensembl"/>
</dbReference>
<keyword evidence="1" id="KW-0175">Coiled coil</keyword>
<evidence type="ECO:0000256" key="2">
    <source>
        <dbReference type="SAM" id="MobiDB-lite"/>
    </source>
</evidence>
<feature type="coiled-coil region" evidence="1">
    <location>
        <begin position="1285"/>
        <end position="1319"/>
    </location>
</feature>
<feature type="coiled-coil region" evidence="1">
    <location>
        <begin position="814"/>
        <end position="855"/>
    </location>
</feature>
<dbReference type="Ensembl" id="ENSSCAT00000008563.1">
    <property type="protein sequence ID" value="ENSSCAP00000007551.1"/>
    <property type="gene ID" value="ENSSCAG00000005817.1"/>
</dbReference>
<dbReference type="CTD" id="1063"/>
<protein>
    <submittedName>
        <fullName evidence="6">Centromere protein F</fullName>
    </submittedName>
</protein>
<accession>A0A8C9MR96</accession>
<dbReference type="GO" id="GO:0097539">
    <property type="term" value="C:ciliary transition fiber"/>
    <property type="evidence" value="ECO:0007669"/>
    <property type="project" value="Ensembl"/>
</dbReference>
<dbReference type="GO" id="GO:0021591">
    <property type="term" value="P:ventricular system development"/>
    <property type="evidence" value="ECO:0007669"/>
    <property type="project" value="Ensembl"/>
</dbReference>
<evidence type="ECO:0000256" key="1">
    <source>
        <dbReference type="SAM" id="Coils"/>
    </source>
</evidence>
<feature type="compositionally biased region" description="Basic and acidic residues" evidence="2">
    <location>
        <begin position="647"/>
        <end position="666"/>
    </location>
</feature>
<dbReference type="GO" id="GO:0010389">
    <property type="term" value="P:regulation of G2/M transition of mitotic cell cycle"/>
    <property type="evidence" value="ECO:0007669"/>
    <property type="project" value="Ensembl"/>
</dbReference>
<dbReference type="GO" id="GO:0005930">
    <property type="term" value="C:axoneme"/>
    <property type="evidence" value="ECO:0007669"/>
    <property type="project" value="Ensembl"/>
</dbReference>
<evidence type="ECO:0000313" key="6">
    <source>
        <dbReference type="Ensembl" id="ENSSCAP00000007551.1"/>
    </source>
</evidence>
<feature type="domain" description="Centromere protein Cenp-F N-terminal" evidence="4">
    <location>
        <begin position="1"/>
        <end position="296"/>
    </location>
</feature>
<feature type="coiled-coil region" evidence="1">
    <location>
        <begin position="20"/>
        <end position="131"/>
    </location>
</feature>
<dbReference type="Pfam" id="PF10490">
    <property type="entry name" value="CENP-F_C_Rb_bdg"/>
    <property type="match status" value="1"/>
</dbReference>
<keyword evidence="7" id="KW-1185">Reference proteome</keyword>
<reference evidence="6" key="2">
    <citation type="submission" date="2025-09" db="UniProtKB">
        <authorList>
            <consortium name="Ensembl"/>
        </authorList>
    </citation>
    <scope>IDENTIFICATION</scope>
</reference>
<feature type="region of interest" description="Disordered" evidence="2">
    <location>
        <begin position="640"/>
        <end position="666"/>
    </location>
</feature>
<evidence type="ECO:0000313" key="7">
    <source>
        <dbReference type="Proteomes" id="UP000694409"/>
    </source>
</evidence>
<feature type="coiled-coil region" evidence="1">
    <location>
        <begin position="1163"/>
        <end position="1239"/>
    </location>
</feature>
<feature type="domain" description="Kinetochore protein Cenp-F/LEK1 Rb protein-binding" evidence="5">
    <location>
        <begin position="2794"/>
        <end position="2840"/>
    </location>
</feature>
<dbReference type="SUPFAM" id="SSF57997">
    <property type="entry name" value="Tropomyosin"/>
    <property type="match status" value="1"/>
</dbReference>
<dbReference type="GO" id="GO:0005654">
    <property type="term" value="C:nucleoplasm"/>
    <property type="evidence" value="ECO:0007669"/>
    <property type="project" value="Ensembl"/>
</dbReference>
<dbReference type="PANTHER" id="PTHR18874">
    <property type="entry name" value="CMF/LEK/CENP CELL DIVISION-RELATED"/>
    <property type="match status" value="1"/>
</dbReference>
<dbReference type="GO" id="GO:0016202">
    <property type="term" value="P:regulation of striated muscle tissue development"/>
    <property type="evidence" value="ECO:0007669"/>
    <property type="project" value="Ensembl"/>
</dbReference>
<dbReference type="GO" id="GO:0042803">
    <property type="term" value="F:protein homodimerization activity"/>
    <property type="evidence" value="ECO:0007669"/>
    <property type="project" value="Ensembl"/>
</dbReference>
<evidence type="ECO:0000259" key="3">
    <source>
        <dbReference type="Pfam" id="PF10473"/>
    </source>
</evidence>
<dbReference type="OMA" id="EQPNEQH"/>
<dbReference type="KEGG" id="scan:103821509"/>
<feature type="domain" description="Centromere protein Cenp-F leucine-rich repeat-containing" evidence="3">
    <location>
        <begin position="1901"/>
        <end position="2033"/>
    </location>
</feature>
<feature type="compositionally biased region" description="Polar residues" evidence="2">
    <location>
        <begin position="211"/>
        <end position="227"/>
    </location>
</feature>
<dbReference type="Pfam" id="PF10473">
    <property type="entry name" value="CENP-F_leu_zip"/>
    <property type="match status" value="2"/>
</dbReference>
<dbReference type="InterPro" id="IPR019513">
    <property type="entry name" value="Centromere_CenpF_leu-rich_rpt"/>
</dbReference>
<dbReference type="GO" id="GO:0045120">
    <property type="term" value="C:pronucleus"/>
    <property type="evidence" value="ECO:0007669"/>
    <property type="project" value="Ensembl"/>
</dbReference>
<feature type="region of interest" description="Disordered" evidence="2">
    <location>
        <begin position="211"/>
        <end position="246"/>
    </location>
</feature>
<feature type="coiled-coil region" evidence="1">
    <location>
        <begin position="1930"/>
        <end position="2717"/>
    </location>
</feature>
<dbReference type="GeneTree" id="ENSGT00730000111187"/>
<dbReference type="GO" id="GO:0070840">
    <property type="term" value="F:dynein complex binding"/>
    <property type="evidence" value="ECO:0007669"/>
    <property type="project" value="Ensembl"/>
</dbReference>
<feature type="compositionally biased region" description="Basic and acidic residues" evidence="2">
    <location>
        <begin position="2762"/>
        <end position="2773"/>
    </location>
</feature>
<dbReference type="PANTHER" id="PTHR18874:SF10">
    <property type="entry name" value="CENTROMERE PROTEIN F"/>
    <property type="match status" value="1"/>
</dbReference>
<feature type="coiled-coil region" evidence="1">
    <location>
        <begin position="1011"/>
        <end position="1097"/>
    </location>
</feature>
<feature type="coiled-coil region" evidence="1">
    <location>
        <begin position="888"/>
        <end position="978"/>
    </location>
</feature>
<dbReference type="Pfam" id="PF10481">
    <property type="entry name" value="CENP-F_N"/>
    <property type="match status" value="1"/>
</dbReference>
<feature type="compositionally biased region" description="Basic and acidic residues" evidence="2">
    <location>
        <begin position="2936"/>
        <end position="2945"/>
    </location>
</feature>
<dbReference type="GO" id="GO:0000940">
    <property type="term" value="C:outer kinetochore"/>
    <property type="evidence" value="ECO:0007669"/>
    <property type="project" value="Ensembl"/>
</dbReference>
<dbReference type="GO" id="GO:0005635">
    <property type="term" value="C:nuclear envelope"/>
    <property type="evidence" value="ECO:0007669"/>
    <property type="project" value="Ensembl"/>
</dbReference>
<dbReference type="GO" id="GO:0036064">
    <property type="term" value="C:ciliary basal body"/>
    <property type="evidence" value="ECO:0007669"/>
    <property type="project" value="Ensembl"/>
</dbReference>
<dbReference type="GO" id="GO:0000278">
    <property type="term" value="P:mitotic cell cycle"/>
    <property type="evidence" value="ECO:0007669"/>
    <property type="project" value="Ensembl"/>
</dbReference>
<name>A0A8C9MR96_SERCA</name>
<evidence type="ECO:0000259" key="4">
    <source>
        <dbReference type="Pfam" id="PF10481"/>
    </source>
</evidence>
<evidence type="ECO:0000259" key="5">
    <source>
        <dbReference type="Pfam" id="PF10490"/>
    </source>
</evidence>
<dbReference type="GO" id="GO:0000922">
    <property type="term" value="C:spindle pole"/>
    <property type="evidence" value="ECO:0007669"/>
    <property type="project" value="Ensembl"/>
</dbReference>
<feature type="region of interest" description="Disordered" evidence="2">
    <location>
        <begin position="2839"/>
        <end position="2945"/>
    </location>
</feature>
<dbReference type="GO" id="GO:0030496">
    <property type="term" value="C:midbody"/>
    <property type="evidence" value="ECO:0007669"/>
    <property type="project" value="Ensembl"/>
</dbReference>
<dbReference type="InterPro" id="IPR018463">
    <property type="entry name" value="Centromere_CenpF_N"/>
</dbReference>
<sequence length="2945" mass="339279">MSWAVEEWKEGLSPRVLQKIHELESQVDKFKKERQQRQYQLETLEAALQKQKQKVESEKNESALLKRENQSLMELCDNLEKAKQKISHDLQVKESQVNIQSGQLNSCKKDIERLEQELKRCKCELERSQQTLTAGDVSFSGTPQKSFAAPLTPVQSNNDAKFEELEEKYRKKVQENKELELQLRTIQLKKINQPHPQSSWSHREIARHQASSSVFSWQQEKTPSRNPETPARGSSAASSFPWDKETNSSILSEKNEFDNSFAENSNSSLMIQLRAQNQELNSVIKDLEQQLQAQEKLKRSHMNKHQETELELDRLKLELTEKDKILNKTRDKLTQTSTQLDQATTQVQMLEQKVKRLSEELNCQRQNAESTRQSLEQKIKAKEKEYQQELSCQQRALQTLDQQCNQIRSKLNQELEQAKNDFNVLQAEFDKVMAAKQRLEHDTGDLTQKLCRAEQTLSAAQAKEADLTRSFQEVKQEKNLLNCQLEKKSREIHQLEEELSVIKQSLKQSQNFAEEMKNKNAVLEVELKLLEEKFKRQESSLSLENMKIALVDMEKQLESTRGLLKEKDNHIKEQDCKISKMEGESEALQRLLGLKQRECEELQKEATVFSQWKKETDNLINKLKSEKEGMLAHINDLEGSLQSQQSKNHEHSEKLRMMQTESDRKSTEIKELKDMLECKSAELEEQKKAFDEFKQKAECSDKKYCKEIENMSCKIVQLTNQVAEVEEKLQLATSQGLQREQCYHDLLGEYEKICCLVKAKDASEKTEDGEVNLQSRQDKTPLENMQFAATNSNTGVLDHGCAGTLLEMGKTKDLANLQEQISFLESSLLAQKQLNSNQQQQYEDLVQIKSETEQRLFAVEQTYTKFMTETEQHISNLQAGISARQELVEKTSALLEEKDMQLQTLNERLENREVELQDLKINNKLLEDSLRQLKLMSETWDSEKKDMSSMICSYSKKIGELTEENTALRDLSSALKQEQITLLEENKNIYDSLKEREEIISEMSGKHEVERQHIQSRTEEIKTELEVLQAKYKSVEEENGKIMNILREQTIELDEKKAKLEQEKQVLSENKDILHKLIASEEIKKDLVHELQQLQTEFSSIQHVPSVELDCLSQERLNVRTRQNTMQEKCGFVFQENEQLGKEPPIINEPLMCSVNCEQRLCSEQLRKSMEEKDIELNKYQVKLELLQMDFEDSEISLKNCRLEVMQLETALKGMEVELEKSVREKERLQQELLSVKELKTADSSLTVLEEDGHSLEYNYSDISQDCGKRGIDESPSSVLLASSLQVTINQLSELEKMCERLQNENNALASGLKEAKTNGTTRINKEEEETDDIMNADSNLKAEKVVLPDELMDQSDNSGLRMHSDNKEVSFRLKECSSSDYEDLKLSSKEVKVHFAEVREKLLIFQDEHLKLYEQHSIMSSKICELQSCIEILKAENSSLSTSQSSAHVDSVQVSLSSSQADMLPKFDETKATDSSSDLSINPCLLEVSEVVDSHNSGSCKWTEEMNQTDSSVEVISEDAAEVLVEKCHNDHNLDSVRELRNITPRKSDLENTIEELQMLCQTYEKAIKVLEDQFHVQENMKNEEIQELKEVILSERKEIDHLKQQNLSEKEEWQQKLNNVIMEMECKLAAERKQTENLSLELEAARLQLQVLDLSSHSLLCTDIENNIEKENSTPYKLRVPVENSALKNNNLKIIPIEKMASGDDFVCENETETAETRLTEDYTEKISGEHECKNTSGKITSPSDHASALSFSSSGVSSAGYFCENQITTEMLQEEAKQTAENLKLIYEIEKEQSNVDLKIRAEQSNLEMNFQEAQIISNSSAFAGLEAAAVAVKEENCGIIEKHRSVSVNKQELSLHIVSSEKEPENLKSELEISKVRLPNAADMFDVEMTKRAGQEQFLAAENGWESPKSEQVNIDNHALFILPDIKMLQAKCQQLEREREVNLKTISSFQEHLVSVRAERNCISQELSILSESKKELDQKYQKLQEKLKQLELTKMDSTEFIRRLEDEIRTQANLLEAAKSDANQLCNEKDSLLQKLQSLENDAVSFTVEKEKLQNEAADSKKEKELIARELGTMQHKLGSSEMENSKLSKSLEGLLMEKGELAARLSAAQKEADELRCGIEKLKVKIESDEKKKRHIAEKLRDHERKADSLQDKIERLERELEMSEKNLEDTVIDLETAKAEAEALATEMEEMTEKLKCSNLQVDVLTSQKECLAKDLKEMQERFLELESSNLTTAKQLEEKEEQTIQIKDEFENTVALLRSELKDMSEKLEFSCKEEADARAKEQVLIDQMAHLEQDKITLLQECQEIKNENIKLDQAREVLVQELMDCKQKLDEKVRENDALEKQVKETEALSLQLAHMQHELECWHQEKERLQNLIAELKLKEQHFPDGETSPDILNVLKMSYKDLEKELESTLCEKNTLCKKVNELAESQTELQVKLSNTEQKIAKLQEERNKLAEEMQCVKERSEKNQIQLHLTTSEKNELTRCLEMVQNQLQEKESEIKREISEYKDRLLQAEKEHQDALTEANRKNEVEIEACHEKISSLEHFISSQKLEIEHLKSNKEQLNNSLKEANQSLGELLKTKADNSNIIIQLKKENEYAHSKVQMWMKSCKQLEQEKEKLQKELAEHDELLKKENLTMVKHNKEDADDNAITEEMKLKLEELQESTEMKTREANENLEKYCSLIVKYHKLEEENEMLKTQVSLLSTQLKQRARDAVSTPLLNSEKSLTQKSKHSIKDRRSDEDTTKLSNKRQRCEDSRKDNGEPRSPVPVTSLKKKRKCDISQNLQGQDNTDCELDGLPEIVQKGFADIPSGKVSPYILRRTTLHLRSSPRLAASSEKRPLPAQDSQKCRPDHLGERSSLAPGGSKPQKENDEQRSQAFPPMNSTSRSPLCLHKQSPNPLPDNTRESRTMHKAKHSLKEQGLSEQDEQKENCKVQ</sequence>
<feature type="coiled-coil region" evidence="1">
    <location>
        <begin position="162"/>
        <end position="189"/>
    </location>
</feature>
<reference evidence="6" key="1">
    <citation type="submission" date="2025-08" db="UniProtKB">
        <authorList>
            <consortium name="Ensembl"/>
        </authorList>
    </citation>
    <scope>IDENTIFICATION</scope>
</reference>
<dbReference type="GO" id="GO:0045892">
    <property type="term" value="P:negative regulation of DNA-templated transcription"/>
    <property type="evidence" value="ECO:0007669"/>
    <property type="project" value="Ensembl"/>
</dbReference>
<dbReference type="OrthoDB" id="10255522at2759"/>
<feature type="coiled-coil region" evidence="1">
    <location>
        <begin position="1548"/>
        <end position="1652"/>
    </location>
</feature>
<dbReference type="GO" id="GO:0001822">
    <property type="term" value="P:kidney development"/>
    <property type="evidence" value="ECO:0007669"/>
    <property type="project" value="Ensembl"/>
</dbReference>
<dbReference type="Proteomes" id="UP000694409">
    <property type="component" value="Unassembled WGS sequence"/>
</dbReference>
<dbReference type="InterPro" id="IPR018302">
    <property type="entry name" value="CenpF/LEK1_Rb-prot-bd"/>
</dbReference>
<feature type="domain" description="Centromere protein Cenp-F leucine-rich repeat-containing" evidence="3">
    <location>
        <begin position="2136"/>
        <end position="2275"/>
    </location>
</feature>
<feature type="region of interest" description="Disordered" evidence="2">
    <location>
        <begin position="2725"/>
        <end position="2803"/>
    </location>
</feature>
<dbReference type="InterPro" id="IPR043513">
    <property type="entry name" value="Cenp-F"/>
</dbReference>
<organism evidence="6 7">
    <name type="scientific">Serinus canaria</name>
    <name type="common">Island canary</name>
    <name type="synonym">Fringilla canaria</name>
    <dbReference type="NCBI Taxonomy" id="9135"/>
    <lineage>
        <taxon>Eukaryota</taxon>
        <taxon>Metazoa</taxon>
        <taxon>Chordata</taxon>
        <taxon>Craniata</taxon>
        <taxon>Vertebrata</taxon>
        <taxon>Euteleostomi</taxon>
        <taxon>Archelosauria</taxon>
        <taxon>Archosauria</taxon>
        <taxon>Dinosauria</taxon>
        <taxon>Saurischia</taxon>
        <taxon>Theropoda</taxon>
        <taxon>Coelurosauria</taxon>
        <taxon>Aves</taxon>
        <taxon>Neognathae</taxon>
        <taxon>Neoaves</taxon>
        <taxon>Telluraves</taxon>
        <taxon>Australaves</taxon>
        <taxon>Passeriformes</taxon>
        <taxon>Passeroidea</taxon>
        <taxon>Fringillidae</taxon>
        <taxon>Carduelinae</taxon>
        <taxon>Serinus</taxon>
    </lineage>
</organism>
<dbReference type="GO" id="GO:0015031">
    <property type="term" value="P:protein transport"/>
    <property type="evidence" value="ECO:0007669"/>
    <property type="project" value="Ensembl"/>
</dbReference>
<feature type="compositionally biased region" description="Polar residues" evidence="2">
    <location>
        <begin position="2791"/>
        <end position="2800"/>
    </location>
</feature>
<feature type="compositionally biased region" description="Polar residues" evidence="2">
    <location>
        <begin position="2729"/>
        <end position="2739"/>
    </location>
</feature>